<keyword evidence="2 4" id="KW-0808">Transferase</keyword>
<dbReference type="GO" id="GO:0005829">
    <property type="term" value="C:cytosol"/>
    <property type="evidence" value="ECO:0007669"/>
    <property type="project" value="TreeGrafter"/>
</dbReference>
<dbReference type="InterPro" id="IPR013466">
    <property type="entry name" value="Thymidine/AMP_Pase"/>
</dbReference>
<dbReference type="SUPFAM" id="SSF47648">
    <property type="entry name" value="Nucleoside phosphorylase/phosphoribosyltransferase N-terminal domain"/>
    <property type="match status" value="1"/>
</dbReference>
<dbReference type="Gene3D" id="3.40.1030.10">
    <property type="entry name" value="Nucleoside phosphorylase/phosphoribosyltransferase catalytic domain"/>
    <property type="match status" value="1"/>
</dbReference>
<dbReference type="GO" id="GO:0006206">
    <property type="term" value="P:pyrimidine nucleobase metabolic process"/>
    <property type="evidence" value="ECO:0007669"/>
    <property type="project" value="InterPro"/>
</dbReference>
<feature type="domain" description="Pyrimidine nucleoside phosphorylase C-terminal" evidence="5">
    <location>
        <begin position="437"/>
        <end position="504"/>
    </location>
</feature>
<dbReference type="InterPro" id="IPR035902">
    <property type="entry name" value="Nuc_phospho_transferase"/>
</dbReference>
<comment type="similarity">
    <text evidence="4">Belongs to the thymidine/pyrimidine-nucleoside phosphorylase family. Type 2 subfamily.</text>
</comment>
<dbReference type="SUPFAM" id="SSF52418">
    <property type="entry name" value="Nucleoside phosphorylase/phosphoribosyltransferase catalytic domain"/>
    <property type="match status" value="1"/>
</dbReference>
<dbReference type="InterPro" id="IPR017459">
    <property type="entry name" value="Glycosyl_Trfase_fam3_N_dom"/>
</dbReference>
<dbReference type="Proteomes" id="UP000325797">
    <property type="component" value="Chromosome"/>
</dbReference>
<dbReference type="SUPFAM" id="SSF54680">
    <property type="entry name" value="Pyrimidine nucleoside phosphorylase C-terminal domain"/>
    <property type="match status" value="1"/>
</dbReference>
<dbReference type="InterPro" id="IPR000053">
    <property type="entry name" value="Thymidine/pyrmidine_PPase"/>
</dbReference>
<dbReference type="PANTHER" id="PTHR10515">
    <property type="entry name" value="THYMIDINE PHOSPHORYLASE"/>
    <property type="match status" value="1"/>
</dbReference>
<comment type="catalytic activity">
    <reaction evidence="3 4">
        <text>thymidine + phosphate = 2-deoxy-alpha-D-ribose 1-phosphate + thymine</text>
        <dbReference type="Rhea" id="RHEA:16037"/>
        <dbReference type="ChEBI" id="CHEBI:17748"/>
        <dbReference type="ChEBI" id="CHEBI:17821"/>
        <dbReference type="ChEBI" id="CHEBI:43474"/>
        <dbReference type="ChEBI" id="CHEBI:57259"/>
        <dbReference type="EC" id="2.4.2.4"/>
    </reaction>
</comment>
<organism evidence="6 7">
    <name type="scientific">Hypericibacter adhaerens</name>
    <dbReference type="NCBI Taxonomy" id="2602016"/>
    <lineage>
        <taxon>Bacteria</taxon>
        <taxon>Pseudomonadati</taxon>
        <taxon>Pseudomonadota</taxon>
        <taxon>Alphaproteobacteria</taxon>
        <taxon>Rhodospirillales</taxon>
        <taxon>Dongiaceae</taxon>
        <taxon>Hypericibacter</taxon>
    </lineage>
</organism>
<evidence type="ECO:0000259" key="5">
    <source>
        <dbReference type="SMART" id="SM00941"/>
    </source>
</evidence>
<name>A0A5J6MWH5_9PROT</name>
<dbReference type="NCBIfam" id="NF003338">
    <property type="entry name" value="PRK04350.1"/>
    <property type="match status" value="1"/>
</dbReference>
<dbReference type="SMART" id="SM00941">
    <property type="entry name" value="PYNP_C"/>
    <property type="match status" value="1"/>
</dbReference>
<evidence type="ECO:0000256" key="4">
    <source>
        <dbReference type="HAMAP-Rule" id="MF_00703"/>
    </source>
</evidence>
<evidence type="ECO:0000313" key="7">
    <source>
        <dbReference type="Proteomes" id="UP000325797"/>
    </source>
</evidence>
<dbReference type="Pfam" id="PF02885">
    <property type="entry name" value="Glycos_trans_3N"/>
    <property type="match status" value="1"/>
</dbReference>
<protein>
    <recommendedName>
        <fullName evidence="4">Putative thymidine phosphorylase</fullName>
        <ecNumber evidence="4">2.4.2.4</ecNumber>
    </recommendedName>
    <alternativeName>
        <fullName evidence="4">TdRPase</fullName>
    </alternativeName>
</protein>
<dbReference type="GO" id="GO:0004645">
    <property type="term" value="F:1,4-alpha-oligoglucan phosphorylase activity"/>
    <property type="evidence" value="ECO:0007669"/>
    <property type="project" value="InterPro"/>
</dbReference>
<dbReference type="Pfam" id="PF07831">
    <property type="entry name" value="PYNP_C"/>
    <property type="match status" value="1"/>
</dbReference>
<dbReference type="NCBIfam" id="TIGR02645">
    <property type="entry name" value="ARCH_P_rylase"/>
    <property type="match status" value="1"/>
</dbReference>
<dbReference type="EC" id="2.4.2.4" evidence="4"/>
<dbReference type="InterPro" id="IPR000312">
    <property type="entry name" value="Glycosyl_Trfase_fam3"/>
</dbReference>
<dbReference type="PROSITE" id="PS00647">
    <property type="entry name" value="THYMID_PHOSPHORYLASE"/>
    <property type="match status" value="1"/>
</dbReference>
<dbReference type="Gene3D" id="3.90.1170.30">
    <property type="entry name" value="Pyrimidine nucleoside phosphorylase-like, C-terminal domain"/>
    <property type="match status" value="1"/>
</dbReference>
<gene>
    <name evidence="6" type="ORF">FRZ61_20010</name>
</gene>
<dbReference type="EMBL" id="CP042582">
    <property type="protein sequence ID" value="QEX22072.1"/>
    <property type="molecule type" value="Genomic_DNA"/>
</dbReference>
<evidence type="ECO:0000313" key="6">
    <source>
        <dbReference type="EMBL" id="QEX22072.1"/>
    </source>
</evidence>
<proteinExistence type="inferred from homology"/>
<dbReference type="GO" id="GO:0006213">
    <property type="term" value="P:pyrimidine nucleoside metabolic process"/>
    <property type="evidence" value="ECO:0007669"/>
    <property type="project" value="InterPro"/>
</dbReference>
<dbReference type="InterPro" id="IPR036566">
    <property type="entry name" value="PYNP-like_C_sf"/>
</dbReference>
<dbReference type="Pfam" id="PF00591">
    <property type="entry name" value="Glycos_transf_3"/>
    <property type="match status" value="1"/>
</dbReference>
<keyword evidence="7" id="KW-1185">Reference proteome</keyword>
<sequence length="513" mass="54744">MAAAFHTPDGDSMLRLRRLAIDTYRENVAFLARDCPTYRPAEFQALSKIEVQQDGRRILAVLNIVDQPGLIAPDELGLAEQAFRQLGLAEGAAVEIAPASPPKSLEAVRRKIAGAHLSRAELEAIIQDVAASRYSKTEIAAFLIASARFLSATEVLDLTRAMAEVGNRLSWADPVIVDKHCIGGIPGNRTSMIVVPIVAAHGLTMPKTSSRAITSAAGTADSMEVLARVDLGIAEMRNVVEKAHGCLVWGGHVNLSPADDILISVERPLSIDTQEQLVASILSKKLAAGSTHLLIDIPVGPTAKVRSLAEAIRLRKLFEFVGDRVGLQVEIEFTDGRQPVGRGIGPVLEARDVMAVLANAPEAPHDLKEKSLLLAGRIIDFDPALRGGGGHARAREILESGQALAAMERIIDGQGRNPVRESPGELTAEIAAPASGIVTAIDCYRIGRIARLAGAPMDKGAGIDLLAKLGDRVKQGQPLYRIHACFQSDFRFATELAAESIGYELDGRSPSSP</sequence>
<evidence type="ECO:0000256" key="1">
    <source>
        <dbReference type="ARBA" id="ARBA00022676"/>
    </source>
</evidence>
<accession>A0A5J6MWH5</accession>
<dbReference type="HAMAP" id="MF_00703">
    <property type="entry name" value="Thymid_phosp_2"/>
    <property type="match status" value="1"/>
</dbReference>
<evidence type="ECO:0000256" key="2">
    <source>
        <dbReference type="ARBA" id="ARBA00022679"/>
    </source>
</evidence>
<dbReference type="InterPro" id="IPR017872">
    <property type="entry name" value="Pyrmidine_PPase_CS"/>
</dbReference>
<dbReference type="InterPro" id="IPR028579">
    <property type="entry name" value="Thym_Pase_Put"/>
</dbReference>
<dbReference type="PANTHER" id="PTHR10515:SF0">
    <property type="entry name" value="THYMIDINE PHOSPHORYLASE"/>
    <property type="match status" value="1"/>
</dbReference>
<dbReference type="GO" id="GO:0009032">
    <property type="term" value="F:thymidine phosphorylase activity"/>
    <property type="evidence" value="ECO:0007669"/>
    <property type="project" value="UniProtKB-UniRule"/>
</dbReference>
<dbReference type="AlphaFoldDB" id="A0A5J6MWH5"/>
<reference evidence="6 7" key="1">
    <citation type="submission" date="2019-08" db="EMBL/GenBank/DDBJ databases">
        <title>Hyperibacter terrae gen. nov., sp. nov. and Hyperibacter viscosus sp. nov., two new members in the family Rhodospirillaceae isolated from the rhizosphere of Hypericum perforatum.</title>
        <authorList>
            <person name="Noviana Z."/>
        </authorList>
    </citation>
    <scope>NUCLEOTIDE SEQUENCE [LARGE SCALE GENOMIC DNA]</scope>
    <source>
        <strain evidence="6 7">R5959</strain>
    </source>
</reference>
<evidence type="ECO:0000256" key="3">
    <source>
        <dbReference type="ARBA" id="ARBA00048550"/>
    </source>
</evidence>
<dbReference type="KEGG" id="hadh:FRZ61_20010"/>
<keyword evidence="1 4" id="KW-0328">Glycosyltransferase</keyword>
<dbReference type="InterPro" id="IPR013102">
    <property type="entry name" value="PYNP_C"/>
</dbReference>
<dbReference type="Gene3D" id="1.20.970.50">
    <property type="match status" value="1"/>
</dbReference>
<dbReference type="InterPro" id="IPR036320">
    <property type="entry name" value="Glycosyl_Trfase_fam3_N_dom_sf"/>
</dbReference>